<feature type="domain" description="ANTAR" evidence="2">
    <location>
        <begin position="116"/>
        <end position="177"/>
    </location>
</feature>
<evidence type="ECO:0000313" key="3">
    <source>
        <dbReference type="EMBL" id="HJC88452.1"/>
    </source>
</evidence>
<protein>
    <submittedName>
        <fullName evidence="3">ANTAR domain-containing protein</fullName>
    </submittedName>
</protein>
<proteinExistence type="predicted"/>
<dbReference type="SMART" id="SM01012">
    <property type="entry name" value="ANTAR"/>
    <property type="match status" value="1"/>
</dbReference>
<dbReference type="Proteomes" id="UP000823922">
    <property type="component" value="Unassembled WGS sequence"/>
</dbReference>
<dbReference type="GO" id="GO:0003723">
    <property type="term" value="F:RNA binding"/>
    <property type="evidence" value="ECO:0007669"/>
    <property type="project" value="InterPro"/>
</dbReference>
<dbReference type="Pfam" id="PF03861">
    <property type="entry name" value="ANTAR"/>
    <property type="match status" value="1"/>
</dbReference>
<dbReference type="InterPro" id="IPR005561">
    <property type="entry name" value="ANTAR"/>
</dbReference>
<name>A0A9D2TRX6_9FIRM</name>
<accession>A0A9D2TRX6</accession>
<evidence type="ECO:0000259" key="2">
    <source>
        <dbReference type="PROSITE" id="PS50921"/>
    </source>
</evidence>
<feature type="region of interest" description="Disordered" evidence="1">
    <location>
        <begin position="115"/>
        <end position="134"/>
    </location>
</feature>
<dbReference type="EMBL" id="DWVS01000272">
    <property type="protein sequence ID" value="HJC88452.1"/>
    <property type="molecule type" value="Genomic_DNA"/>
</dbReference>
<dbReference type="InterPro" id="IPR011006">
    <property type="entry name" value="CheY-like_superfamily"/>
</dbReference>
<reference evidence="3" key="1">
    <citation type="journal article" date="2021" name="PeerJ">
        <title>Extensive microbial diversity within the chicken gut microbiome revealed by metagenomics and culture.</title>
        <authorList>
            <person name="Gilroy R."/>
            <person name="Ravi A."/>
            <person name="Getino M."/>
            <person name="Pursley I."/>
            <person name="Horton D.L."/>
            <person name="Alikhan N.F."/>
            <person name="Baker D."/>
            <person name="Gharbi K."/>
            <person name="Hall N."/>
            <person name="Watson M."/>
            <person name="Adriaenssens E.M."/>
            <person name="Foster-Nyarko E."/>
            <person name="Jarju S."/>
            <person name="Secka A."/>
            <person name="Antonio M."/>
            <person name="Oren A."/>
            <person name="Chaudhuri R.R."/>
            <person name="La Ragione R."/>
            <person name="Hildebrand F."/>
            <person name="Pallen M.J."/>
        </authorList>
    </citation>
    <scope>NUCLEOTIDE SEQUENCE</scope>
    <source>
        <strain evidence="3">ChiBcec1-1630</strain>
    </source>
</reference>
<dbReference type="Gene3D" id="1.10.10.10">
    <property type="entry name" value="Winged helix-like DNA-binding domain superfamily/Winged helix DNA-binding domain"/>
    <property type="match status" value="1"/>
</dbReference>
<dbReference type="SUPFAM" id="SSF52172">
    <property type="entry name" value="CheY-like"/>
    <property type="match status" value="1"/>
</dbReference>
<dbReference type="AlphaFoldDB" id="A0A9D2TRX6"/>
<evidence type="ECO:0000313" key="4">
    <source>
        <dbReference type="Proteomes" id="UP000823922"/>
    </source>
</evidence>
<gene>
    <name evidence="3" type="ORF">H9926_10605</name>
</gene>
<sequence length="182" mass="20862">MTNIIVVFPKIENAKSIRNVLVRNGFSVTAACTTGAQALSQLEDYNEAIVICSYRLVDMVCLELFDCMPKGMEMLVVASPNFLSEVDREGIVCLSTPLKVNELISTVGMMCQTQERIRRRRRQKPRERNEEDQEAIRRAKELLMDRNRMTEEEAHRYLQKCSMDSGNNMAETAKMVLAAMRY</sequence>
<comment type="caution">
    <text evidence="3">The sequence shown here is derived from an EMBL/GenBank/DDBJ whole genome shotgun (WGS) entry which is preliminary data.</text>
</comment>
<dbReference type="InterPro" id="IPR036388">
    <property type="entry name" value="WH-like_DNA-bd_sf"/>
</dbReference>
<dbReference type="PROSITE" id="PS50921">
    <property type="entry name" value="ANTAR"/>
    <property type="match status" value="1"/>
</dbReference>
<organism evidence="3 4">
    <name type="scientific">Candidatus Eisenbergiella intestinigallinarum</name>
    <dbReference type="NCBI Taxonomy" id="2838549"/>
    <lineage>
        <taxon>Bacteria</taxon>
        <taxon>Bacillati</taxon>
        <taxon>Bacillota</taxon>
        <taxon>Clostridia</taxon>
        <taxon>Lachnospirales</taxon>
        <taxon>Lachnospiraceae</taxon>
        <taxon>Eisenbergiella</taxon>
    </lineage>
</organism>
<reference evidence="3" key="2">
    <citation type="submission" date="2021-04" db="EMBL/GenBank/DDBJ databases">
        <authorList>
            <person name="Gilroy R."/>
        </authorList>
    </citation>
    <scope>NUCLEOTIDE SEQUENCE</scope>
    <source>
        <strain evidence="3">ChiBcec1-1630</strain>
    </source>
</reference>
<evidence type="ECO:0000256" key="1">
    <source>
        <dbReference type="SAM" id="MobiDB-lite"/>
    </source>
</evidence>